<organism evidence="12 13">
    <name type="scientific">Sodiomyces alkalinus (strain CBS 110278 / VKM F-3762 / F11)</name>
    <name type="common">Alkaliphilic filamentous fungus</name>
    <dbReference type="NCBI Taxonomy" id="1314773"/>
    <lineage>
        <taxon>Eukaryota</taxon>
        <taxon>Fungi</taxon>
        <taxon>Dikarya</taxon>
        <taxon>Ascomycota</taxon>
        <taxon>Pezizomycotina</taxon>
        <taxon>Sordariomycetes</taxon>
        <taxon>Hypocreomycetidae</taxon>
        <taxon>Glomerellales</taxon>
        <taxon>Plectosphaerellaceae</taxon>
        <taxon>Sodiomyces</taxon>
    </lineage>
</organism>
<keyword evidence="4" id="KW-0633">Potassium transport</keyword>
<dbReference type="RefSeq" id="XP_028462249.1">
    <property type="nucleotide sequence ID" value="XM_028613273.1"/>
</dbReference>
<feature type="transmembrane region" description="Helical" evidence="11">
    <location>
        <begin position="61"/>
        <end position="86"/>
    </location>
</feature>
<keyword evidence="5 11" id="KW-0812">Transmembrane</keyword>
<evidence type="ECO:0000256" key="1">
    <source>
        <dbReference type="ARBA" id="ARBA00004141"/>
    </source>
</evidence>
<dbReference type="PANTHER" id="PTHR31064:SF5">
    <property type="entry name" value="POTASSIUM ION TRANSPORTER (EUROFUNG)"/>
    <property type="match status" value="1"/>
</dbReference>
<dbReference type="GO" id="GO:0140107">
    <property type="term" value="F:high-affinity potassium ion transmembrane transporter activity"/>
    <property type="evidence" value="ECO:0007669"/>
    <property type="project" value="TreeGrafter"/>
</dbReference>
<evidence type="ECO:0000256" key="6">
    <source>
        <dbReference type="ARBA" id="ARBA00022958"/>
    </source>
</evidence>
<keyword evidence="7 11" id="KW-1133">Transmembrane helix</keyword>
<feature type="transmembrane region" description="Helical" evidence="11">
    <location>
        <begin position="247"/>
        <end position="266"/>
    </location>
</feature>
<dbReference type="EMBL" id="ML119072">
    <property type="protein sequence ID" value="ROT34443.1"/>
    <property type="molecule type" value="Genomic_DNA"/>
</dbReference>
<evidence type="ECO:0000256" key="11">
    <source>
        <dbReference type="SAM" id="Phobius"/>
    </source>
</evidence>
<evidence type="ECO:0000256" key="8">
    <source>
        <dbReference type="ARBA" id="ARBA00023065"/>
    </source>
</evidence>
<feature type="compositionally biased region" description="Basic and acidic residues" evidence="10">
    <location>
        <begin position="595"/>
        <end position="622"/>
    </location>
</feature>
<dbReference type="GO" id="GO:0030007">
    <property type="term" value="P:intracellular potassium ion homeostasis"/>
    <property type="evidence" value="ECO:0007669"/>
    <property type="project" value="InterPro"/>
</dbReference>
<dbReference type="InterPro" id="IPR051143">
    <property type="entry name" value="TrkH_K-transport"/>
</dbReference>
<evidence type="ECO:0000256" key="2">
    <source>
        <dbReference type="ARBA" id="ARBA00009137"/>
    </source>
</evidence>
<evidence type="ECO:0000256" key="5">
    <source>
        <dbReference type="ARBA" id="ARBA00022692"/>
    </source>
</evidence>
<evidence type="ECO:0000313" key="12">
    <source>
        <dbReference type="EMBL" id="ROT34443.1"/>
    </source>
</evidence>
<protein>
    <submittedName>
        <fullName evidence="12">Potassium transporter</fullName>
    </submittedName>
</protein>
<evidence type="ECO:0000256" key="9">
    <source>
        <dbReference type="ARBA" id="ARBA00023136"/>
    </source>
</evidence>
<dbReference type="AlphaFoldDB" id="A0A3N2PID8"/>
<dbReference type="InterPro" id="IPR004773">
    <property type="entry name" value="K/Na_transp_Trk1/HKT1"/>
</dbReference>
<feature type="transmembrane region" description="Helical" evidence="11">
    <location>
        <begin position="316"/>
        <end position="342"/>
    </location>
</feature>
<keyword evidence="6" id="KW-0630">Potassium</keyword>
<dbReference type="Proteomes" id="UP000272025">
    <property type="component" value="Unassembled WGS sequence"/>
</dbReference>
<dbReference type="GeneID" id="39581751"/>
<sequence length="644" mass="72353">MRALSIPFITLHYTYIITCTIITFIILYCYGNLTAIDAFFLSLSGSTESGLNSIDIKLLKLYQQICLYFLPHITNLMFISPLTVAWRLFWFHKHMNSYDDAPARGPTSDDAPSLPTQSNEEGHNGDSSDEDAYPQPHPSPHITYPAELPKPRRRESPALYKITSSAFVLGSSSMHRRKSRTPTLAHDAADRVTLTQSRSGIVSLPRLSRSVTIGRNSNFFNLTEEDRETLGGVEYRGLKLLLKITSAVAYFVLGHVLGAICLIPWIHNAPSKYRDWLQESGQNETWWAIYSAQTMFNNLGFTLTPDSMMSFRDATWPMIIMTFLAFAGNTCYPVFLRLIIWITSKLVPRKSVTGETLRFLLDHPRRCYTLLFPSRPTWVLFGIVVLLNFIDVTLIITLDLDNAAVNTLRMGPRILAALFQAASARHTGTSAFNLANMNPAVQFSLLAMMYVAVFPIAISVRASNTYEEQSLGIYPDDEVPVDESNGRKYVLMHIRNQLSFDMWYIFLGTFIICAVESGRIMDPTDPSFSVFPIFFEVTSAYGNVGLSLGHSAVSTSLSGQFSLASKLVICALMIRGRHRWLPYALDRAVMLPTERARHGSDSQHPDDHNDNNDNDKDDDKRCVKISAPVLHEDENDASLDLPSL</sequence>
<comment type="similarity">
    <text evidence="2">Belongs to the TrkH potassium transport family.</text>
</comment>
<keyword evidence="8" id="KW-0406">Ion transport</keyword>
<feature type="transmembrane region" description="Helical" evidence="11">
    <location>
        <begin position="12"/>
        <end position="41"/>
    </location>
</feature>
<keyword evidence="13" id="KW-1185">Reference proteome</keyword>
<feature type="transmembrane region" description="Helical" evidence="11">
    <location>
        <begin position="502"/>
        <end position="521"/>
    </location>
</feature>
<reference evidence="12 13" key="1">
    <citation type="journal article" date="2018" name="Mol. Ecol.">
        <title>The obligate alkalophilic soda-lake fungus Sodiomyces alkalinus has shifted to a protein diet.</title>
        <authorList>
            <person name="Grum-Grzhimaylo A.A."/>
            <person name="Falkoski D.L."/>
            <person name="van den Heuvel J."/>
            <person name="Valero-Jimenez C.A."/>
            <person name="Min B."/>
            <person name="Choi I.G."/>
            <person name="Lipzen A."/>
            <person name="Daum C.G."/>
            <person name="Aanen D.K."/>
            <person name="Tsang A."/>
            <person name="Henrissat B."/>
            <person name="Bilanenko E.N."/>
            <person name="de Vries R.P."/>
            <person name="van Kan J.A.L."/>
            <person name="Grigoriev I.V."/>
            <person name="Debets A.J.M."/>
        </authorList>
    </citation>
    <scope>NUCLEOTIDE SEQUENCE [LARGE SCALE GENOMIC DNA]</scope>
    <source>
        <strain evidence="12 13">F11</strain>
    </source>
</reference>
<dbReference type="PANTHER" id="PTHR31064">
    <property type="entry name" value="POTASSIUM TRANSPORT PROTEIN DDB_G0292412-RELATED"/>
    <property type="match status" value="1"/>
</dbReference>
<dbReference type="PIRSF" id="PIRSF002450">
    <property type="entry name" value="K+_transpter_TRK"/>
    <property type="match status" value="1"/>
</dbReference>
<keyword evidence="3" id="KW-0813">Transport</keyword>
<comment type="subcellular location">
    <subcellularLocation>
        <location evidence="1">Membrane</location>
        <topology evidence="1">Multi-pass membrane protein</topology>
    </subcellularLocation>
</comment>
<dbReference type="InterPro" id="IPR015958">
    <property type="entry name" value="Trk1_fungi"/>
</dbReference>
<dbReference type="GO" id="GO:1990573">
    <property type="term" value="P:potassium ion import across plasma membrane"/>
    <property type="evidence" value="ECO:0007669"/>
    <property type="project" value="TreeGrafter"/>
</dbReference>
<dbReference type="STRING" id="1314773.A0A3N2PID8"/>
<feature type="transmembrane region" description="Helical" evidence="11">
    <location>
        <begin position="378"/>
        <end position="398"/>
    </location>
</feature>
<evidence type="ECO:0000313" key="13">
    <source>
        <dbReference type="Proteomes" id="UP000272025"/>
    </source>
</evidence>
<dbReference type="GO" id="GO:0005886">
    <property type="term" value="C:plasma membrane"/>
    <property type="evidence" value="ECO:0007669"/>
    <property type="project" value="InterPro"/>
</dbReference>
<dbReference type="Pfam" id="PF02386">
    <property type="entry name" value="TrkH"/>
    <property type="match status" value="1"/>
</dbReference>
<proteinExistence type="inferred from homology"/>
<accession>A0A3N2PID8</accession>
<dbReference type="InterPro" id="IPR003445">
    <property type="entry name" value="Cat_transpt"/>
</dbReference>
<dbReference type="NCBIfam" id="TIGR00934">
    <property type="entry name" value="2a38euk"/>
    <property type="match status" value="1"/>
</dbReference>
<feature type="region of interest" description="Disordered" evidence="10">
    <location>
        <begin position="595"/>
        <end position="644"/>
    </location>
</feature>
<feature type="transmembrane region" description="Helical" evidence="11">
    <location>
        <begin position="440"/>
        <end position="460"/>
    </location>
</feature>
<name>A0A3N2PID8_SODAK</name>
<evidence type="ECO:0000256" key="10">
    <source>
        <dbReference type="SAM" id="MobiDB-lite"/>
    </source>
</evidence>
<keyword evidence="9 11" id="KW-0472">Membrane</keyword>
<evidence type="ECO:0000256" key="3">
    <source>
        <dbReference type="ARBA" id="ARBA00022448"/>
    </source>
</evidence>
<dbReference type="OrthoDB" id="9999863at2759"/>
<evidence type="ECO:0000256" key="7">
    <source>
        <dbReference type="ARBA" id="ARBA00022989"/>
    </source>
</evidence>
<evidence type="ECO:0000256" key="4">
    <source>
        <dbReference type="ARBA" id="ARBA00022538"/>
    </source>
</evidence>
<feature type="region of interest" description="Disordered" evidence="10">
    <location>
        <begin position="101"/>
        <end position="150"/>
    </location>
</feature>
<gene>
    <name evidence="12" type="ORF">SODALDRAFT_346930</name>
</gene>